<feature type="domain" description="DUF1648" evidence="2">
    <location>
        <begin position="24"/>
        <end position="70"/>
    </location>
</feature>
<gene>
    <name evidence="3" type="ORF">CCAN11_2310032</name>
</gene>
<sequence>MNNNPKLKLNLTQTDRIIEFFGWILLLTIWIWVLISYKNLPDIIPTHYNASGVADGFGEKVNLLILPLLATVLFATLTLLNKFPHKFNYLVEITPENAYRQYVNATRMLRALKLVIVIVFGLVIFQTLQYKVIQKHHITQYFPALTLMIIFVPIVYFIGKSFILEKKK</sequence>
<evidence type="ECO:0000259" key="2">
    <source>
        <dbReference type="Pfam" id="PF07853"/>
    </source>
</evidence>
<keyword evidence="1" id="KW-1133">Transmembrane helix</keyword>
<protein>
    <recommendedName>
        <fullName evidence="2">DUF1648 domain-containing protein</fullName>
    </recommendedName>
</protein>
<evidence type="ECO:0000313" key="4">
    <source>
        <dbReference type="Proteomes" id="UP000039370"/>
    </source>
</evidence>
<reference evidence="4" key="1">
    <citation type="submission" date="2015-01" db="EMBL/GenBank/DDBJ databases">
        <authorList>
            <person name="MANFREDI Pablo"/>
        </authorList>
    </citation>
    <scope>NUCLEOTIDE SEQUENCE [LARGE SCALE GENOMIC DNA]</scope>
    <source>
        <strain evidence="4">Cc11</strain>
    </source>
</reference>
<dbReference type="EMBL" id="CDOK01000148">
    <property type="protein sequence ID" value="CEN51470.1"/>
    <property type="molecule type" value="Genomic_DNA"/>
</dbReference>
<evidence type="ECO:0000313" key="3">
    <source>
        <dbReference type="EMBL" id="CEN51470.1"/>
    </source>
</evidence>
<feature type="transmembrane region" description="Helical" evidence="1">
    <location>
        <begin position="20"/>
        <end position="40"/>
    </location>
</feature>
<feature type="transmembrane region" description="Helical" evidence="1">
    <location>
        <begin position="111"/>
        <end position="129"/>
    </location>
</feature>
<keyword evidence="1" id="KW-0812">Transmembrane</keyword>
<organism evidence="3 4">
    <name type="scientific">Capnocytophaga canimorsus</name>
    <dbReference type="NCBI Taxonomy" id="28188"/>
    <lineage>
        <taxon>Bacteria</taxon>
        <taxon>Pseudomonadati</taxon>
        <taxon>Bacteroidota</taxon>
        <taxon>Flavobacteriia</taxon>
        <taxon>Flavobacteriales</taxon>
        <taxon>Flavobacteriaceae</taxon>
        <taxon>Capnocytophaga</taxon>
    </lineage>
</organism>
<keyword evidence="1" id="KW-0472">Membrane</keyword>
<dbReference type="Proteomes" id="UP000039370">
    <property type="component" value="Unassembled WGS sequence"/>
</dbReference>
<dbReference type="AlphaFoldDB" id="A0A0B7IHW8"/>
<proteinExistence type="predicted"/>
<dbReference type="InterPro" id="IPR012867">
    <property type="entry name" value="DUF1648"/>
</dbReference>
<dbReference type="Pfam" id="PF07853">
    <property type="entry name" value="DUF1648"/>
    <property type="match status" value="1"/>
</dbReference>
<name>A0A0B7IHW8_9FLAO</name>
<dbReference type="RefSeq" id="WP_041986975.1">
    <property type="nucleotide sequence ID" value="NZ_JBIUQU010000004.1"/>
</dbReference>
<feature type="transmembrane region" description="Helical" evidence="1">
    <location>
        <begin position="141"/>
        <end position="159"/>
    </location>
</feature>
<feature type="transmembrane region" description="Helical" evidence="1">
    <location>
        <begin position="60"/>
        <end position="80"/>
    </location>
</feature>
<accession>A0A0B7IHW8</accession>
<evidence type="ECO:0000256" key="1">
    <source>
        <dbReference type="SAM" id="Phobius"/>
    </source>
</evidence>